<dbReference type="InterPro" id="IPR012132">
    <property type="entry name" value="GMC_OxRdtase"/>
</dbReference>
<name>A0ABN7Q0E5_9BURK</name>
<evidence type="ECO:0000313" key="3">
    <source>
        <dbReference type="EMBL" id="CAG2151190.1"/>
    </source>
</evidence>
<accession>A0ABN7Q0E5</accession>
<reference evidence="3 4" key="1">
    <citation type="submission" date="2021-03" db="EMBL/GenBank/DDBJ databases">
        <authorList>
            <person name="Peeters C."/>
        </authorList>
    </citation>
    <scope>NUCLEOTIDE SEQUENCE [LARGE SCALE GENOMIC DNA]</scope>
    <source>
        <strain evidence="3 4">LMG 26411</strain>
    </source>
</reference>
<sequence length="91" mass="9531">MEFDYVIVGAGSAGCVLANRLSADPAVRVCLIEAGPTDRSPLIHTPAGIIGILPTRHVNWAFKTVPQPGLGGRLGYQPRGKTRAAAAPLTR</sequence>
<evidence type="ECO:0000313" key="4">
    <source>
        <dbReference type="Proteomes" id="UP000672657"/>
    </source>
</evidence>
<keyword evidence="3" id="KW-0560">Oxidoreductase</keyword>
<evidence type="ECO:0000256" key="1">
    <source>
        <dbReference type="ARBA" id="ARBA00010790"/>
    </source>
</evidence>
<dbReference type="SUPFAM" id="SSF51905">
    <property type="entry name" value="FAD/NAD(P)-binding domain"/>
    <property type="match status" value="1"/>
</dbReference>
<evidence type="ECO:0000256" key="2">
    <source>
        <dbReference type="SAM" id="MobiDB-lite"/>
    </source>
</evidence>
<feature type="region of interest" description="Disordered" evidence="2">
    <location>
        <begin position="72"/>
        <end position="91"/>
    </location>
</feature>
<dbReference type="PANTHER" id="PTHR11552:SF210">
    <property type="entry name" value="GLUCOSE-METHANOL-CHOLINE OXIDOREDUCTASE N-TERMINAL DOMAIN-CONTAINING PROTEIN-RELATED"/>
    <property type="match status" value="1"/>
</dbReference>
<protein>
    <submittedName>
        <fullName evidence="3">Alcohol dehydrogenase [acceptor]</fullName>
        <ecNumber evidence="3">1.1.99.-</ecNumber>
    </submittedName>
</protein>
<dbReference type="Pfam" id="PF05834">
    <property type="entry name" value="Lycopene_cycl"/>
    <property type="match status" value="1"/>
</dbReference>
<comment type="similarity">
    <text evidence="1">Belongs to the GMC oxidoreductase family.</text>
</comment>
<proteinExistence type="inferred from homology"/>
<keyword evidence="4" id="KW-1185">Reference proteome</keyword>
<dbReference type="EMBL" id="CAJPVI010000024">
    <property type="protein sequence ID" value="CAG2151190.1"/>
    <property type="molecule type" value="Genomic_DNA"/>
</dbReference>
<organism evidence="3 4">
    <name type="scientific">Cupriavidus numazuensis</name>
    <dbReference type="NCBI Taxonomy" id="221992"/>
    <lineage>
        <taxon>Bacteria</taxon>
        <taxon>Pseudomonadati</taxon>
        <taxon>Pseudomonadota</taxon>
        <taxon>Betaproteobacteria</taxon>
        <taxon>Burkholderiales</taxon>
        <taxon>Burkholderiaceae</taxon>
        <taxon>Cupriavidus</taxon>
    </lineage>
</organism>
<dbReference type="GO" id="GO:0016491">
    <property type="term" value="F:oxidoreductase activity"/>
    <property type="evidence" value="ECO:0007669"/>
    <property type="project" value="UniProtKB-KW"/>
</dbReference>
<dbReference type="PANTHER" id="PTHR11552">
    <property type="entry name" value="GLUCOSE-METHANOL-CHOLINE GMC OXIDOREDUCTASE"/>
    <property type="match status" value="1"/>
</dbReference>
<gene>
    <name evidence="3" type="primary">alkJ_5</name>
    <name evidence="3" type="ORF">LMG26411_03895</name>
</gene>
<dbReference type="EC" id="1.1.99.-" evidence="3"/>
<dbReference type="Gene3D" id="3.50.50.60">
    <property type="entry name" value="FAD/NAD(P)-binding domain"/>
    <property type="match status" value="1"/>
</dbReference>
<dbReference type="Proteomes" id="UP000672657">
    <property type="component" value="Unassembled WGS sequence"/>
</dbReference>
<comment type="caution">
    <text evidence="3">The sequence shown here is derived from an EMBL/GenBank/DDBJ whole genome shotgun (WGS) entry which is preliminary data.</text>
</comment>
<dbReference type="InterPro" id="IPR036188">
    <property type="entry name" value="FAD/NAD-bd_sf"/>
</dbReference>